<dbReference type="InterPro" id="IPR005874">
    <property type="entry name" value="SUI1_euk"/>
</dbReference>
<keyword evidence="2" id="KW-0648">Protein biosynthesis</keyword>
<evidence type="ECO:0000256" key="1">
    <source>
        <dbReference type="ARBA" id="ARBA00005422"/>
    </source>
</evidence>
<dbReference type="OMA" id="VENHIHI"/>
<evidence type="ECO:0000313" key="5">
    <source>
        <dbReference type="Proteomes" id="UP000008983"/>
    </source>
</evidence>
<comment type="similarity">
    <text evidence="1">Belongs to the SUI1 family.</text>
</comment>
<dbReference type="OrthoDB" id="305182at2759"/>
<dbReference type="InterPro" id="IPR036877">
    <property type="entry name" value="SUI1_dom_sf"/>
</dbReference>
<dbReference type="SUPFAM" id="SSF55159">
    <property type="entry name" value="eIF1-like"/>
    <property type="match status" value="1"/>
</dbReference>
<dbReference type="InterPro" id="IPR001950">
    <property type="entry name" value="SUI1"/>
</dbReference>
<gene>
    <name evidence="4" type="ORF">IMG5_062810</name>
</gene>
<dbReference type="Proteomes" id="UP000008983">
    <property type="component" value="Unassembled WGS sequence"/>
</dbReference>
<sequence>MDDKDDQFGDDFNELDDFSIIHIRVQQRRGRKCFTSIEGIPPIFDYNKIIKYWKKWLNCNGTLVEEDGQKTIRLNGDHRENISKFLANEGITTEENIRIHGV</sequence>
<dbReference type="eggNOG" id="KOG1770">
    <property type="taxonomic scope" value="Eukaryota"/>
</dbReference>
<dbReference type="AlphaFoldDB" id="G0QNZ8"/>
<dbReference type="STRING" id="857967.G0QNZ8"/>
<evidence type="ECO:0000256" key="2">
    <source>
        <dbReference type="ARBA" id="ARBA00022917"/>
    </source>
</evidence>
<dbReference type="GeneID" id="14909230"/>
<dbReference type="Gene3D" id="3.30.780.10">
    <property type="entry name" value="SUI1-like domain"/>
    <property type="match status" value="1"/>
</dbReference>
<evidence type="ECO:0000313" key="4">
    <source>
        <dbReference type="EMBL" id="EGR33056.1"/>
    </source>
</evidence>
<dbReference type="InParanoid" id="G0QNZ8"/>
<dbReference type="Pfam" id="PF01253">
    <property type="entry name" value="SUI1"/>
    <property type="match status" value="1"/>
</dbReference>
<dbReference type="RefSeq" id="XP_004037042.1">
    <property type="nucleotide sequence ID" value="XM_004036994.1"/>
</dbReference>
<dbReference type="CDD" id="cd11566">
    <property type="entry name" value="eIF1_SUI1"/>
    <property type="match status" value="1"/>
</dbReference>
<accession>G0QNZ8</accession>
<dbReference type="GO" id="GO:0003743">
    <property type="term" value="F:translation initiation factor activity"/>
    <property type="evidence" value="ECO:0007669"/>
    <property type="project" value="InterPro"/>
</dbReference>
<feature type="domain" description="SUI1" evidence="3">
    <location>
        <begin position="21"/>
        <end position="90"/>
    </location>
</feature>
<dbReference type="PROSITE" id="PS50296">
    <property type="entry name" value="SUI1"/>
    <property type="match status" value="1"/>
</dbReference>
<name>G0QNZ8_ICHMU</name>
<keyword evidence="5" id="KW-1185">Reference proteome</keyword>
<reference evidence="4 5" key="1">
    <citation type="submission" date="2011-07" db="EMBL/GenBank/DDBJ databases">
        <authorList>
            <person name="Coyne R."/>
            <person name="Brami D."/>
            <person name="Johnson J."/>
            <person name="Hostetler J."/>
            <person name="Hannick L."/>
            <person name="Clark T."/>
            <person name="Cassidy-Hanley D."/>
            <person name="Inman J."/>
        </authorList>
    </citation>
    <scope>NUCLEOTIDE SEQUENCE [LARGE SCALE GENOMIC DNA]</scope>
    <source>
        <strain evidence="4 5">G5</strain>
    </source>
</reference>
<dbReference type="FunCoup" id="G0QNZ8">
    <property type="interactions" value="452"/>
</dbReference>
<organism evidence="4 5">
    <name type="scientific">Ichthyophthirius multifiliis</name>
    <name type="common">White spot disease agent</name>
    <name type="synonym">Ich</name>
    <dbReference type="NCBI Taxonomy" id="5932"/>
    <lineage>
        <taxon>Eukaryota</taxon>
        <taxon>Sar</taxon>
        <taxon>Alveolata</taxon>
        <taxon>Ciliophora</taxon>
        <taxon>Intramacronucleata</taxon>
        <taxon>Oligohymenophorea</taxon>
        <taxon>Hymenostomatida</taxon>
        <taxon>Ophryoglenina</taxon>
        <taxon>Ichthyophthirius</taxon>
    </lineage>
</organism>
<evidence type="ECO:0000259" key="3">
    <source>
        <dbReference type="PROSITE" id="PS50296"/>
    </source>
</evidence>
<dbReference type="PANTHER" id="PTHR10388">
    <property type="entry name" value="EUKARYOTIC TRANSLATION INITIATION FACTOR SUI1"/>
    <property type="match status" value="1"/>
</dbReference>
<dbReference type="EMBL" id="GL983516">
    <property type="protein sequence ID" value="EGR33056.1"/>
    <property type="molecule type" value="Genomic_DNA"/>
</dbReference>
<proteinExistence type="inferred from homology"/>
<protein>
    <submittedName>
        <fullName evidence="4">Protein translation factor sui1, putative</fullName>
    </submittedName>
</protein>